<comment type="cofactor">
    <cofactor evidence="2">
        <name>Ca(2+)</name>
        <dbReference type="ChEBI" id="CHEBI:29108"/>
    </cofactor>
</comment>
<evidence type="ECO:0000313" key="13">
    <source>
        <dbReference type="EMBL" id="QNM84310.1"/>
    </source>
</evidence>
<reference evidence="13 14" key="1">
    <citation type="submission" date="2020-08" db="EMBL/GenBank/DDBJ databases">
        <title>Polaribacter sp. L12M9 isolated from gut of the Korean scallop.</title>
        <authorList>
            <person name="Jeong Y.S."/>
        </authorList>
    </citation>
    <scope>NUCLEOTIDE SEQUENCE [LARGE SCALE GENOMIC DNA]</scope>
    <source>
        <strain evidence="13 14">L12M9</strain>
    </source>
</reference>
<evidence type="ECO:0000256" key="11">
    <source>
        <dbReference type="SAM" id="Coils"/>
    </source>
</evidence>
<comment type="catalytic activity">
    <reaction evidence="1 10">
        <text>Hydrolysis of terminal non-reducing beta-D-galactose residues in beta-D-galactosides.</text>
        <dbReference type="EC" id="3.2.1.23"/>
    </reaction>
</comment>
<dbReference type="GO" id="GO:0005990">
    <property type="term" value="P:lactose catabolic process"/>
    <property type="evidence" value="ECO:0007669"/>
    <property type="project" value="TreeGrafter"/>
</dbReference>
<dbReference type="EMBL" id="CP060695">
    <property type="protein sequence ID" value="QNM84310.1"/>
    <property type="molecule type" value="Genomic_DNA"/>
</dbReference>
<keyword evidence="14" id="KW-1185">Reference proteome</keyword>
<dbReference type="InterPro" id="IPR023230">
    <property type="entry name" value="Glyco_hydro_2_CS"/>
</dbReference>
<evidence type="ECO:0000256" key="2">
    <source>
        <dbReference type="ARBA" id="ARBA00001913"/>
    </source>
</evidence>
<dbReference type="PANTHER" id="PTHR46323">
    <property type="entry name" value="BETA-GALACTOSIDASE"/>
    <property type="match status" value="1"/>
</dbReference>
<dbReference type="EC" id="3.2.1.23" evidence="5 10"/>
<dbReference type="Gene3D" id="2.70.98.10">
    <property type="match status" value="1"/>
</dbReference>
<dbReference type="PROSITE" id="PS00608">
    <property type="entry name" value="GLYCOSYL_HYDROL_F2_2"/>
    <property type="match status" value="1"/>
</dbReference>
<evidence type="ECO:0000256" key="1">
    <source>
        <dbReference type="ARBA" id="ARBA00001412"/>
    </source>
</evidence>
<keyword evidence="6 10" id="KW-0378">Hydrolase</keyword>
<dbReference type="InterPro" id="IPR032312">
    <property type="entry name" value="LacZ_4"/>
</dbReference>
<comment type="similarity">
    <text evidence="3 10">Belongs to the glycosyl hydrolase 2 family.</text>
</comment>
<evidence type="ECO:0000256" key="5">
    <source>
        <dbReference type="ARBA" id="ARBA00012756"/>
    </source>
</evidence>
<evidence type="ECO:0000256" key="3">
    <source>
        <dbReference type="ARBA" id="ARBA00007401"/>
    </source>
</evidence>
<dbReference type="Gene3D" id="3.20.20.80">
    <property type="entry name" value="Glycosidases"/>
    <property type="match status" value="1"/>
</dbReference>
<keyword evidence="7" id="KW-0106">Calcium</keyword>
<dbReference type="InterPro" id="IPR008979">
    <property type="entry name" value="Galactose-bd-like_sf"/>
</dbReference>
<evidence type="ECO:0000256" key="9">
    <source>
        <dbReference type="ARBA" id="ARBA00032230"/>
    </source>
</evidence>
<dbReference type="SUPFAM" id="SSF74650">
    <property type="entry name" value="Galactose mutarotase-like"/>
    <property type="match status" value="1"/>
</dbReference>
<dbReference type="PANTHER" id="PTHR46323:SF2">
    <property type="entry name" value="BETA-GALACTOSIDASE"/>
    <property type="match status" value="1"/>
</dbReference>
<dbReference type="Pfam" id="PF16353">
    <property type="entry name" value="LacZ_4"/>
    <property type="match status" value="1"/>
</dbReference>
<organism evidence="13 14">
    <name type="scientific">Polaribacter pectinis</name>
    <dbReference type="NCBI Taxonomy" id="2738844"/>
    <lineage>
        <taxon>Bacteria</taxon>
        <taxon>Pseudomonadati</taxon>
        <taxon>Bacteroidota</taxon>
        <taxon>Flavobacteriia</taxon>
        <taxon>Flavobacteriales</taxon>
        <taxon>Flavobacteriaceae</taxon>
    </lineage>
</organism>
<gene>
    <name evidence="13" type="ORF">H9W90_08805</name>
</gene>
<dbReference type="PRINTS" id="PR00132">
    <property type="entry name" value="GLHYDRLASE2"/>
</dbReference>
<dbReference type="GO" id="GO:0009341">
    <property type="term" value="C:beta-galactosidase complex"/>
    <property type="evidence" value="ECO:0007669"/>
    <property type="project" value="InterPro"/>
</dbReference>
<dbReference type="SUPFAM" id="SSF49785">
    <property type="entry name" value="Galactose-binding domain-like"/>
    <property type="match status" value="1"/>
</dbReference>
<dbReference type="InterPro" id="IPR023232">
    <property type="entry name" value="Glyco_hydro_2_AS"/>
</dbReference>
<dbReference type="PROSITE" id="PS00719">
    <property type="entry name" value="GLYCOSYL_HYDROL_F2_1"/>
    <property type="match status" value="1"/>
</dbReference>
<dbReference type="InterPro" id="IPR036156">
    <property type="entry name" value="Beta-gal/glucu_dom_sf"/>
</dbReference>
<dbReference type="Gene3D" id="2.60.120.260">
    <property type="entry name" value="Galactose-binding domain-like"/>
    <property type="match status" value="1"/>
</dbReference>
<dbReference type="SUPFAM" id="SSF49303">
    <property type="entry name" value="beta-Galactosidase/glucuronidase domain"/>
    <property type="match status" value="2"/>
</dbReference>
<dbReference type="Pfam" id="PF02929">
    <property type="entry name" value="Bgal_small_N"/>
    <property type="match status" value="1"/>
</dbReference>
<evidence type="ECO:0000256" key="8">
    <source>
        <dbReference type="ARBA" id="ARBA00023295"/>
    </source>
</evidence>
<evidence type="ECO:0000256" key="10">
    <source>
        <dbReference type="RuleBase" id="RU361154"/>
    </source>
</evidence>
<dbReference type="GO" id="GO:0004565">
    <property type="term" value="F:beta-galactosidase activity"/>
    <property type="evidence" value="ECO:0007669"/>
    <property type="project" value="UniProtKB-EC"/>
</dbReference>
<dbReference type="InterPro" id="IPR011013">
    <property type="entry name" value="Gal_mutarotase_sf_dom"/>
</dbReference>
<dbReference type="InterPro" id="IPR013783">
    <property type="entry name" value="Ig-like_fold"/>
</dbReference>
<dbReference type="GO" id="GO:0030246">
    <property type="term" value="F:carbohydrate binding"/>
    <property type="evidence" value="ECO:0007669"/>
    <property type="project" value="InterPro"/>
</dbReference>
<accession>A0A7G9L6R1</accession>
<evidence type="ECO:0000259" key="12">
    <source>
        <dbReference type="SMART" id="SM01038"/>
    </source>
</evidence>
<dbReference type="RefSeq" id="WP_187481254.1">
    <property type="nucleotide sequence ID" value="NZ_CP060695.1"/>
</dbReference>
<dbReference type="InterPro" id="IPR006103">
    <property type="entry name" value="Glyco_hydro_2_cat"/>
</dbReference>
<dbReference type="InterPro" id="IPR004199">
    <property type="entry name" value="B-gal_small/dom_5"/>
</dbReference>
<dbReference type="Pfam" id="PF00703">
    <property type="entry name" value="Glyco_hydro_2"/>
    <property type="match status" value="1"/>
</dbReference>
<dbReference type="Gene3D" id="2.60.40.10">
    <property type="entry name" value="Immunoglobulins"/>
    <property type="match status" value="2"/>
</dbReference>
<protein>
    <recommendedName>
        <fullName evidence="5 10">Beta-galactosidase</fullName>
        <ecNumber evidence="5 10">3.2.1.23</ecNumber>
    </recommendedName>
    <alternativeName>
        <fullName evidence="9 10">Lactase</fullName>
    </alternativeName>
</protein>
<dbReference type="KEGG" id="ppec:H9W90_08805"/>
<feature type="coiled-coil region" evidence="11">
    <location>
        <begin position="289"/>
        <end position="316"/>
    </location>
</feature>
<evidence type="ECO:0000313" key="14">
    <source>
        <dbReference type="Proteomes" id="UP000515808"/>
    </source>
</evidence>
<dbReference type="SMART" id="SM01038">
    <property type="entry name" value="Bgal_small_N"/>
    <property type="match status" value="1"/>
</dbReference>
<dbReference type="InterPro" id="IPR014718">
    <property type="entry name" value="GH-type_carb-bd"/>
</dbReference>
<dbReference type="InterPro" id="IPR017853">
    <property type="entry name" value="GH"/>
</dbReference>
<dbReference type="AlphaFoldDB" id="A0A7G9L6R1"/>
<sequence>MNINIKQTIIVLTFSCMMLGYSQSNQNDWENQHITRVNTEKPTSQLVSYASSKKALKGTIEDSEYYQSLNGNWKFNWVENVKDKPENFYKEDADLSDWQFIKVPSNWQMEGYGNPHYTNITYPFDKNPPFIAGENGNNVGSYVTEFTISNNWKKKNIFLRFDGVESAFYVWVNGKKVGYSQDSRTTASFNISNYLKEGVNKVAVQVFRWSDGSYLEDQDFWRLSGIYRSVYLVARPKVVLEDYLATTTFDENFKDAQLDINVALKNTSAKCFKKGIVKVELFNANNQLVKTHKTTLKKLSKNNQNLQNNTISIQIENPLQWSNETPNLYTLKLSLLNKRNKVIDIVSSKLGFRQIDIKGRQILINNQPLIVKGVNRHEHNPITGHFITKQQMVKEVKLLKQLNINTVRNSHYPTDPYFYKLCDAYGIYVIDEANVESHGMRYGKESLAKDPTWEKAHVERMEAMVAQNKNHASIIMWSFGNEAGNGVNMVAMEKASKAIDSSRPTHYHFSDEPIVGDIWGGGVIKGGKKQNFGRYQSVKDLIMIDALNLDRPFIVNEVAHAMGNAMGNLKEYVEVYEQYEGISGGCIWDWADQGILAKNEKGEEYYAYGGDFGDTPNDLNFCLNGVLFSDFSLSPKAYEVKDCYQNIDFNWKTKNELISVTNKHAFTNTKKFKVEWKLLQNGVPKLNGVFTSLAVNPLEKGTVQTPQEVLNYIKNSDDEYLLNISVKTSEDYSWANKGFVIAKKQLELTPWNSGEISVKSSDDLLDYKTINDDILISSAHFQLQFDKKQGVITSYKIDTIEYLEKGPQLNIWRAPTDNDGGYKNMWRNKSNQDAVKWIDAGFEGATLQVNTVNIDKSDSNVIINVEGVLVGSNTNNLATISQKYTINGNGEIHLNTLFNPLKELPVLPKLGYELVLHKGFDKFEWYGRGPHENYPDRNIAAQLGIYSKLVDEQFVNYPVPQENGNKTDVRWAKIINKNGRGLQVSSLKPFETSARHFTLDDLTKAKHTYDLEKTKEVYWYIDVAQNGLGGNSCGPKQMEHYLFNPSFIEFDFILKPIK</sequence>
<dbReference type="InterPro" id="IPR006101">
    <property type="entry name" value="Glyco_hydro_2"/>
</dbReference>
<dbReference type="InterPro" id="IPR006102">
    <property type="entry name" value="Ig-like_GH2"/>
</dbReference>
<name>A0A7G9L6R1_9FLAO</name>
<keyword evidence="11" id="KW-0175">Coiled coil</keyword>
<comment type="subunit">
    <text evidence="4">Monomer.</text>
</comment>
<evidence type="ECO:0000256" key="6">
    <source>
        <dbReference type="ARBA" id="ARBA00022801"/>
    </source>
</evidence>
<dbReference type="Pfam" id="PF02837">
    <property type="entry name" value="Glyco_hydro_2_N"/>
    <property type="match status" value="1"/>
</dbReference>
<dbReference type="SUPFAM" id="SSF51445">
    <property type="entry name" value="(Trans)glycosidases"/>
    <property type="match status" value="1"/>
</dbReference>
<evidence type="ECO:0000256" key="4">
    <source>
        <dbReference type="ARBA" id="ARBA00011245"/>
    </source>
</evidence>
<evidence type="ECO:0000256" key="7">
    <source>
        <dbReference type="ARBA" id="ARBA00022837"/>
    </source>
</evidence>
<feature type="domain" description="Beta galactosidase small chain/" evidence="12">
    <location>
        <begin position="775"/>
        <end position="1055"/>
    </location>
</feature>
<dbReference type="Proteomes" id="UP000515808">
    <property type="component" value="Chromosome"/>
</dbReference>
<dbReference type="InterPro" id="IPR050347">
    <property type="entry name" value="Bact_Beta-galactosidase"/>
</dbReference>
<dbReference type="InterPro" id="IPR006104">
    <property type="entry name" value="Glyco_hydro_2_N"/>
</dbReference>
<dbReference type="Pfam" id="PF02836">
    <property type="entry name" value="Glyco_hydro_2_C"/>
    <property type="match status" value="1"/>
</dbReference>
<keyword evidence="8 10" id="KW-0326">Glycosidase</keyword>
<proteinExistence type="inferred from homology"/>